<evidence type="ECO:0000259" key="3">
    <source>
        <dbReference type="PROSITE" id="PS50043"/>
    </source>
</evidence>
<dbReference type="InterPro" id="IPR003593">
    <property type="entry name" value="AAA+_ATPase"/>
</dbReference>
<gene>
    <name evidence="4" type="ORF">ACFO6V_04825</name>
</gene>
<dbReference type="SUPFAM" id="SSF46894">
    <property type="entry name" value="C-terminal effector domain of the bipartite response regulators"/>
    <property type="match status" value="1"/>
</dbReference>
<dbReference type="CDD" id="cd06170">
    <property type="entry name" value="LuxR_C_like"/>
    <property type="match status" value="1"/>
</dbReference>
<keyword evidence="2" id="KW-0067">ATP-binding</keyword>
<keyword evidence="5" id="KW-1185">Reference proteome</keyword>
<evidence type="ECO:0000313" key="4">
    <source>
        <dbReference type="EMBL" id="MFC4627548.1"/>
    </source>
</evidence>
<comment type="caution">
    <text evidence="4">The sequence shown here is derived from an EMBL/GenBank/DDBJ whole genome shotgun (WGS) entry which is preliminary data.</text>
</comment>
<dbReference type="PANTHER" id="PTHR16305:SF35">
    <property type="entry name" value="TRANSCRIPTIONAL ACTIVATOR DOMAIN"/>
    <property type="match status" value="1"/>
</dbReference>
<accession>A0ABV9HB80</accession>
<sequence length="928" mass="99108">MKPQDGRRDQVWDFAQLTSARSATSARVDGVARLLHAVEEPGGAGTVQLLVGDAGMGRTTLLDSLAGHAGSRGSVVLRAQGSESERTLAFSTLHQLLRPVTDRIDLLPGRQGAALRSATGTDAGADTSSPRPDVMATGNAVLELLSDLAAQRPVLLLLDDAHLSDQVSLDTLAFAARRLGGEAVTLLMAAETGHALRGAARDAPVTVLEPLDDAEASRLLEGLPARPTARLSADILEQAAGNPLALTELSRAAALDAAGHQTSAGPLPLTDELARVFGAGAAGLPHVTRQALLRLAAMDPVDVAIIPAPTPPGTALDAWEPAARAGLIVRTDRRVRFRHPLVRSAIYQTAAPDDRRAAHQAVAELLHDEPDRQAWHLAASCTGQDAAISELLERSAEQARRRGGPAAAGKALHRAAELTPHAGHDVRLLVEAARSAVLTGDLAWVEHLARAVHTRTGDTSLMAAATVQVSRLTVLTARHTTAFARLMRAAGQFATEQPDSALNILADAAVARFYSGREAERHAIHDMLRSVPEHAGQDWLRAWVRIVCDPMHDRRADLRMLGARLAAERRTRPEQLTYLGIAAWLLDETPQAVDTFDLALDAVHAGTTLPNGLGGAAAWAYLERGRWDQAREVGARIITTAKAAGLDHAVACATAVDAMVLALRGDVLGARAQAARAIALVDPLESRSVFVYVRRALAAAASAEGDHETAYHQLRTAFTEDDGPLHYHASYAALADLAAAAARSGHRQEAAEIVETAAQDLGEGVSSRLRALLHRARGLLAEPESAEPHFRAALDDPFTEHWPFERSQASLDLAEWLRRRRRVAEARAPLAEALETFRRLGAEPWAERARTESRAAGVDLGTSTSEALADLSPQQQEIIRLAARGLTNREIGERLFISPRTVGSHLYRSFPRLGVTARSQLRAVVEGT</sequence>
<dbReference type="InterPro" id="IPR011990">
    <property type="entry name" value="TPR-like_helical_dom_sf"/>
</dbReference>
<keyword evidence="1" id="KW-0547">Nucleotide-binding</keyword>
<dbReference type="EMBL" id="JBHSFI010000002">
    <property type="protein sequence ID" value="MFC4627548.1"/>
    <property type="molecule type" value="Genomic_DNA"/>
</dbReference>
<dbReference type="RefSeq" id="WP_377132794.1">
    <property type="nucleotide sequence ID" value="NZ_JBHSFI010000002.1"/>
</dbReference>
<reference evidence="5" key="1">
    <citation type="journal article" date="2019" name="Int. J. Syst. Evol. Microbiol.">
        <title>The Global Catalogue of Microorganisms (GCM) 10K type strain sequencing project: providing services to taxonomists for standard genome sequencing and annotation.</title>
        <authorList>
            <consortium name="The Broad Institute Genomics Platform"/>
            <consortium name="The Broad Institute Genome Sequencing Center for Infectious Disease"/>
            <person name="Wu L."/>
            <person name="Ma J."/>
        </authorList>
    </citation>
    <scope>NUCLEOTIDE SEQUENCE [LARGE SCALE GENOMIC DNA]</scope>
    <source>
        <strain evidence="5">CCUG 42722</strain>
    </source>
</reference>
<dbReference type="SUPFAM" id="SSF52540">
    <property type="entry name" value="P-loop containing nucleoside triphosphate hydrolases"/>
    <property type="match status" value="1"/>
</dbReference>
<dbReference type="Pfam" id="PF13191">
    <property type="entry name" value="AAA_16"/>
    <property type="match status" value="1"/>
</dbReference>
<dbReference type="Pfam" id="PF00196">
    <property type="entry name" value="GerE"/>
    <property type="match status" value="1"/>
</dbReference>
<organism evidence="4 5">
    <name type="scientific">Promicromonospora alba</name>
    <dbReference type="NCBI Taxonomy" id="1616110"/>
    <lineage>
        <taxon>Bacteria</taxon>
        <taxon>Bacillati</taxon>
        <taxon>Actinomycetota</taxon>
        <taxon>Actinomycetes</taxon>
        <taxon>Micrococcales</taxon>
        <taxon>Promicromonosporaceae</taxon>
        <taxon>Promicromonospora</taxon>
    </lineage>
</organism>
<evidence type="ECO:0000256" key="2">
    <source>
        <dbReference type="ARBA" id="ARBA00022840"/>
    </source>
</evidence>
<proteinExistence type="predicted"/>
<dbReference type="PROSITE" id="PS00622">
    <property type="entry name" value="HTH_LUXR_1"/>
    <property type="match status" value="1"/>
</dbReference>
<dbReference type="PROSITE" id="PS50043">
    <property type="entry name" value="HTH_LUXR_2"/>
    <property type="match status" value="1"/>
</dbReference>
<dbReference type="Proteomes" id="UP001596011">
    <property type="component" value="Unassembled WGS sequence"/>
</dbReference>
<dbReference type="InterPro" id="IPR000792">
    <property type="entry name" value="Tscrpt_reg_LuxR_C"/>
</dbReference>
<name>A0ABV9HB80_9MICO</name>
<dbReference type="InterPro" id="IPR036388">
    <property type="entry name" value="WH-like_DNA-bd_sf"/>
</dbReference>
<evidence type="ECO:0000313" key="5">
    <source>
        <dbReference type="Proteomes" id="UP001596011"/>
    </source>
</evidence>
<dbReference type="PRINTS" id="PR00038">
    <property type="entry name" value="HTHLUXR"/>
</dbReference>
<dbReference type="PANTHER" id="PTHR16305">
    <property type="entry name" value="TESTICULAR SOLUBLE ADENYLYL CYCLASE"/>
    <property type="match status" value="1"/>
</dbReference>
<dbReference type="InterPro" id="IPR027417">
    <property type="entry name" value="P-loop_NTPase"/>
</dbReference>
<evidence type="ECO:0000256" key="1">
    <source>
        <dbReference type="ARBA" id="ARBA00022741"/>
    </source>
</evidence>
<feature type="domain" description="HTH luxR-type" evidence="3">
    <location>
        <begin position="864"/>
        <end position="928"/>
    </location>
</feature>
<dbReference type="InterPro" id="IPR041664">
    <property type="entry name" value="AAA_16"/>
</dbReference>
<dbReference type="Gene3D" id="1.25.40.10">
    <property type="entry name" value="Tetratricopeptide repeat domain"/>
    <property type="match status" value="1"/>
</dbReference>
<dbReference type="SMART" id="SM00421">
    <property type="entry name" value="HTH_LUXR"/>
    <property type="match status" value="1"/>
</dbReference>
<dbReference type="InterPro" id="IPR016032">
    <property type="entry name" value="Sig_transdc_resp-reg_C-effctor"/>
</dbReference>
<dbReference type="SMART" id="SM00382">
    <property type="entry name" value="AAA"/>
    <property type="match status" value="1"/>
</dbReference>
<dbReference type="Gene3D" id="1.10.10.10">
    <property type="entry name" value="Winged helix-like DNA-binding domain superfamily/Winged helix DNA-binding domain"/>
    <property type="match status" value="1"/>
</dbReference>
<protein>
    <submittedName>
        <fullName evidence="4">AAA family ATPase</fullName>
    </submittedName>
</protein>